<gene>
    <name evidence="1" type="ORF">BDN72DRAFT_605854</name>
</gene>
<reference evidence="1 2" key="1">
    <citation type="journal article" date="2019" name="Nat. Ecol. Evol.">
        <title>Megaphylogeny resolves global patterns of mushroom evolution.</title>
        <authorList>
            <person name="Varga T."/>
            <person name="Krizsan K."/>
            <person name="Foldi C."/>
            <person name="Dima B."/>
            <person name="Sanchez-Garcia M."/>
            <person name="Sanchez-Ramirez S."/>
            <person name="Szollosi G.J."/>
            <person name="Szarkandi J.G."/>
            <person name="Papp V."/>
            <person name="Albert L."/>
            <person name="Andreopoulos W."/>
            <person name="Angelini C."/>
            <person name="Antonin V."/>
            <person name="Barry K.W."/>
            <person name="Bougher N.L."/>
            <person name="Buchanan P."/>
            <person name="Buyck B."/>
            <person name="Bense V."/>
            <person name="Catcheside P."/>
            <person name="Chovatia M."/>
            <person name="Cooper J."/>
            <person name="Damon W."/>
            <person name="Desjardin D."/>
            <person name="Finy P."/>
            <person name="Geml J."/>
            <person name="Haridas S."/>
            <person name="Hughes K."/>
            <person name="Justo A."/>
            <person name="Karasinski D."/>
            <person name="Kautmanova I."/>
            <person name="Kiss B."/>
            <person name="Kocsube S."/>
            <person name="Kotiranta H."/>
            <person name="LaButti K.M."/>
            <person name="Lechner B.E."/>
            <person name="Liimatainen K."/>
            <person name="Lipzen A."/>
            <person name="Lukacs Z."/>
            <person name="Mihaltcheva S."/>
            <person name="Morgado L.N."/>
            <person name="Niskanen T."/>
            <person name="Noordeloos M.E."/>
            <person name="Ohm R.A."/>
            <person name="Ortiz-Santana B."/>
            <person name="Ovrebo C."/>
            <person name="Racz N."/>
            <person name="Riley R."/>
            <person name="Savchenko A."/>
            <person name="Shiryaev A."/>
            <person name="Soop K."/>
            <person name="Spirin V."/>
            <person name="Szebenyi C."/>
            <person name="Tomsovsky M."/>
            <person name="Tulloss R.E."/>
            <person name="Uehling J."/>
            <person name="Grigoriev I.V."/>
            <person name="Vagvolgyi C."/>
            <person name="Papp T."/>
            <person name="Martin F.M."/>
            <person name="Miettinen O."/>
            <person name="Hibbett D.S."/>
            <person name="Nagy L.G."/>
        </authorList>
    </citation>
    <scope>NUCLEOTIDE SEQUENCE [LARGE SCALE GENOMIC DNA]</scope>
    <source>
        <strain evidence="1 2">NL-1719</strain>
    </source>
</reference>
<protein>
    <submittedName>
        <fullName evidence="1">Uncharacterized protein</fullName>
    </submittedName>
</protein>
<dbReference type="Proteomes" id="UP000308600">
    <property type="component" value="Unassembled WGS sequence"/>
</dbReference>
<evidence type="ECO:0000313" key="2">
    <source>
        <dbReference type="Proteomes" id="UP000308600"/>
    </source>
</evidence>
<keyword evidence="2" id="KW-1185">Reference proteome</keyword>
<evidence type="ECO:0000313" key="1">
    <source>
        <dbReference type="EMBL" id="TFK75041.1"/>
    </source>
</evidence>
<name>A0ACD3BAT3_9AGAR</name>
<accession>A0ACD3BAT3</accession>
<dbReference type="EMBL" id="ML208265">
    <property type="protein sequence ID" value="TFK75041.1"/>
    <property type="molecule type" value="Genomic_DNA"/>
</dbReference>
<proteinExistence type="predicted"/>
<organism evidence="1 2">
    <name type="scientific">Pluteus cervinus</name>
    <dbReference type="NCBI Taxonomy" id="181527"/>
    <lineage>
        <taxon>Eukaryota</taxon>
        <taxon>Fungi</taxon>
        <taxon>Dikarya</taxon>
        <taxon>Basidiomycota</taxon>
        <taxon>Agaricomycotina</taxon>
        <taxon>Agaricomycetes</taxon>
        <taxon>Agaricomycetidae</taxon>
        <taxon>Agaricales</taxon>
        <taxon>Pluteineae</taxon>
        <taxon>Pluteaceae</taxon>
        <taxon>Pluteus</taxon>
    </lineage>
</organism>
<sequence>MSSLDLQILTLARNGRSSLVASFSLLVFEWLATLPSEIELIHSVPSRWSSIRIAFVLCRYYPLLAYSVILWAYTGDFSGQQCSHITRPVYALYAPSHFLGPAVMVLRAYAFAGRKFKILVLLSCCYALFFGIGVWVYWAGVGILPTEWFEHFGKTGCYPSSGDGIMGFRVGFAIGSSTLMDLVSLSVVLHCRKEGMDRWSLGKYFVAQGLGSFAIITMVNAAATIMYFQPQGSFSRIGLSFVIIINTITACRLILQLREKAVEMESYIDTQSNSKNEYTLTAPTTTTTTVSPSTNMDVWNVDDSDARPLVSSQQTV</sequence>